<dbReference type="InterPro" id="IPR007145">
    <property type="entry name" value="MAP65_Ase1_PRC1"/>
</dbReference>
<dbReference type="EMBL" id="JAHLQT010038254">
    <property type="protein sequence ID" value="KAG7157017.1"/>
    <property type="molecule type" value="Genomic_DNA"/>
</dbReference>
<feature type="region of interest" description="Disordered" evidence="1">
    <location>
        <begin position="413"/>
        <end position="447"/>
    </location>
</feature>
<dbReference type="Gene3D" id="1.20.58.1520">
    <property type="match status" value="1"/>
</dbReference>
<dbReference type="GO" id="GO:1990023">
    <property type="term" value="C:mitotic spindle midzone"/>
    <property type="evidence" value="ECO:0007669"/>
    <property type="project" value="TreeGrafter"/>
</dbReference>
<dbReference type="GO" id="GO:0008017">
    <property type="term" value="F:microtubule binding"/>
    <property type="evidence" value="ECO:0007669"/>
    <property type="project" value="InterPro"/>
</dbReference>
<evidence type="ECO:0000313" key="2">
    <source>
        <dbReference type="EMBL" id="KAG7157017.1"/>
    </source>
</evidence>
<dbReference type="GO" id="GO:0051256">
    <property type="term" value="P:mitotic spindle midzone assembly"/>
    <property type="evidence" value="ECO:0007669"/>
    <property type="project" value="TreeGrafter"/>
</dbReference>
<dbReference type="Proteomes" id="UP000747542">
    <property type="component" value="Unassembled WGS sequence"/>
</dbReference>
<comment type="caution">
    <text evidence="2">The sequence shown here is derived from an EMBL/GenBank/DDBJ whole genome shotgun (WGS) entry which is preliminary data.</text>
</comment>
<name>A0A8J5JF40_HOMAM</name>
<dbReference type="Pfam" id="PF03999">
    <property type="entry name" value="MAP65_ASE1"/>
    <property type="match status" value="1"/>
</dbReference>
<reference evidence="2" key="1">
    <citation type="journal article" date="2021" name="Sci. Adv.">
        <title>The American lobster genome reveals insights on longevity, neural, and immune adaptations.</title>
        <authorList>
            <person name="Polinski J.M."/>
            <person name="Zimin A.V."/>
            <person name="Clark K.F."/>
            <person name="Kohn A.B."/>
            <person name="Sadowski N."/>
            <person name="Timp W."/>
            <person name="Ptitsyn A."/>
            <person name="Khanna P."/>
            <person name="Romanova D.Y."/>
            <person name="Williams P."/>
            <person name="Greenwood S.J."/>
            <person name="Moroz L.L."/>
            <person name="Walt D.R."/>
            <person name="Bodnar A.G."/>
        </authorList>
    </citation>
    <scope>NUCLEOTIDE SEQUENCE</scope>
    <source>
        <strain evidence="2">GMGI-L3</strain>
    </source>
</reference>
<dbReference type="GO" id="GO:0005737">
    <property type="term" value="C:cytoplasm"/>
    <property type="evidence" value="ECO:0007669"/>
    <property type="project" value="TreeGrafter"/>
</dbReference>
<accession>A0A8J5JF40</accession>
<organism evidence="2 3">
    <name type="scientific">Homarus americanus</name>
    <name type="common">American lobster</name>
    <dbReference type="NCBI Taxonomy" id="6706"/>
    <lineage>
        <taxon>Eukaryota</taxon>
        <taxon>Metazoa</taxon>
        <taxon>Ecdysozoa</taxon>
        <taxon>Arthropoda</taxon>
        <taxon>Crustacea</taxon>
        <taxon>Multicrustacea</taxon>
        <taxon>Malacostraca</taxon>
        <taxon>Eumalacostraca</taxon>
        <taxon>Eucarida</taxon>
        <taxon>Decapoda</taxon>
        <taxon>Pleocyemata</taxon>
        <taxon>Astacidea</taxon>
        <taxon>Nephropoidea</taxon>
        <taxon>Nephropidae</taxon>
        <taxon>Homarus</taxon>
    </lineage>
</organism>
<evidence type="ECO:0000256" key="1">
    <source>
        <dbReference type="SAM" id="MobiDB-lite"/>
    </source>
</evidence>
<gene>
    <name evidence="2" type="primary">PRC1-L1</name>
    <name evidence="2" type="ORF">Hamer_G020302</name>
</gene>
<protein>
    <submittedName>
        <fullName evidence="2">Regulator of cytokinesis 1-like 1</fullName>
    </submittedName>
</protein>
<evidence type="ECO:0000313" key="3">
    <source>
        <dbReference type="Proteomes" id="UP000747542"/>
    </source>
</evidence>
<sequence>MADASLRSATPRELESTLTRLEVIWDDIGMPDEQREIRRGHFFGHIANLCDKVVDGERALKNQLTNSIEQNTRDVLKLCEELCMKPEEDVEGLTLLELDALMQERVEKLQQIMNERLETLRHLQEKDEGLCEVLNETPYYIPSGFVPSTDDLKAVEEHVRSMEKEKVEREKTFRSLKAGLLKFLEQLEQSPEDTISQEVICCDNEDIPLSKVDLQYLKTVHSDLEFRVQENKAKSEELREKIANIWSMLEVPREEQQAFLATAPKHTPSNIAKLNEELERLLLLRHQNLSLLVEKLQKELSLWWDKCYVDIKERDSFLTMFSDEANEDKLSAYEREIKKWKKYYMENSELLGMVATFLTLFGNMLELEERAKDPSRLFNTRGGALLQEEKAKKKVKAQQAKVADNKRGTNLVASHIRTPGPLASTKKRGHEGDDPASSKRSKHLTPSVGGVIFKSPSKSAVQTPLTTPQGKPLMEYNGQRVLNLVTSTTTDASLHSTLSYDKFEAGIGERCQDEIIHSSVLESATPSPSYFPAFDQLRERRLRDTLHLASPVKGQHRGKIPPFVCRTSAFGSSLRRVASQPCLSIKLRGTGLRPTNKQIPKFFGNKEHPVMFLM</sequence>
<dbReference type="PANTHER" id="PTHR19321">
    <property type="entry name" value="PROTEIN REGULATOR OF CYTOKINESIS 1 PRC1-RELATED"/>
    <property type="match status" value="1"/>
</dbReference>
<proteinExistence type="predicted"/>
<keyword evidence="3" id="KW-1185">Reference proteome</keyword>
<dbReference type="AlphaFoldDB" id="A0A8J5JF40"/>
<dbReference type="PANTHER" id="PTHR19321:SF41">
    <property type="entry name" value="FASCETTO-RELATED"/>
    <property type="match status" value="1"/>
</dbReference>